<evidence type="ECO:0000313" key="4">
    <source>
        <dbReference type="Proteomes" id="UP000843571"/>
    </source>
</evidence>
<dbReference type="AlphaFoldDB" id="A0A785EQQ7"/>
<dbReference type="Pfam" id="PF04448">
    <property type="entry name" value="DUF551"/>
    <property type="match status" value="1"/>
</dbReference>
<proteinExistence type="predicted"/>
<dbReference type="InterPro" id="IPR007539">
    <property type="entry name" value="DUF551"/>
</dbReference>
<organism evidence="3 4">
    <name type="scientific">Escherichia coli</name>
    <dbReference type="NCBI Taxonomy" id="562"/>
    <lineage>
        <taxon>Bacteria</taxon>
        <taxon>Pseudomonadati</taxon>
        <taxon>Pseudomonadota</taxon>
        <taxon>Gammaproteobacteria</taxon>
        <taxon>Enterobacterales</taxon>
        <taxon>Enterobacteriaceae</taxon>
        <taxon>Escherichia</taxon>
    </lineage>
</organism>
<evidence type="ECO:0000313" key="3">
    <source>
        <dbReference type="EMBL" id="HAH7770044.1"/>
    </source>
</evidence>
<evidence type="ECO:0000259" key="2">
    <source>
        <dbReference type="Pfam" id="PF04448"/>
    </source>
</evidence>
<evidence type="ECO:0000256" key="1">
    <source>
        <dbReference type="SAM" id="MobiDB-lite"/>
    </source>
</evidence>
<dbReference type="EMBL" id="DABCJL010000008">
    <property type="protein sequence ID" value="HAH7770044.1"/>
    <property type="molecule type" value="Genomic_DNA"/>
</dbReference>
<feature type="domain" description="DUF551" evidence="2">
    <location>
        <begin position="182"/>
        <end position="249"/>
    </location>
</feature>
<gene>
    <name evidence="3" type="ORF">HIE29_003512</name>
</gene>
<dbReference type="Proteomes" id="UP000843571">
    <property type="component" value="Unassembled WGS sequence"/>
</dbReference>
<comment type="caution">
    <text evidence="3">The sequence shown here is derived from an EMBL/GenBank/DDBJ whole genome shotgun (WGS) entry which is preliminary data.</text>
</comment>
<feature type="region of interest" description="Disordered" evidence="1">
    <location>
        <begin position="232"/>
        <end position="252"/>
    </location>
</feature>
<protein>
    <submittedName>
        <fullName evidence="3">DUF551 domain-containing protein</fullName>
    </submittedName>
</protein>
<sequence>MNTITKEWLQNTITGIESIIDDKSFVCSEIAFEIGQVNNILTAFKIALASLAAVSDERAAYELFMEKRFGESVDRRRAKNGDREYMAWDMALGWIIWCHRAAMLQGGQPVNQTYNLPQTHFEQVADLYEMQFEDGRTCTFHTDAQKAVQWLQACDGNRVQEYVKLERLQNALAGNYPVTPDGWISCSDRMPEKGQNVLISVNFDSSLVEQLICSARYTGSTFRRGDATIKPGNGIEQATHWMPLPEPPQEVK</sequence>
<name>A0A785EQQ7_ECOLX</name>
<accession>A0A785EQQ7</accession>
<reference evidence="3 4" key="1">
    <citation type="journal article" date="2018" name="Genome Biol.">
        <title>SKESA: strategic k-mer extension for scrupulous assemblies.</title>
        <authorList>
            <person name="Souvorov A."/>
            <person name="Agarwala R."/>
            <person name="Lipman D.J."/>
        </authorList>
    </citation>
    <scope>NUCLEOTIDE SEQUENCE [LARGE SCALE GENOMIC DNA]</scope>
    <source>
        <strain evidence="3">C0382</strain>
    </source>
</reference>